<evidence type="ECO:0000313" key="6">
    <source>
        <dbReference type="Proteomes" id="UP000829364"/>
    </source>
</evidence>
<dbReference type="KEGG" id="ptkz:JDV02_009163"/>
<dbReference type="RefSeq" id="XP_047846816.1">
    <property type="nucleotide sequence ID" value="XM_047990807.1"/>
</dbReference>
<dbReference type="CDD" id="cd00067">
    <property type="entry name" value="GAL4"/>
    <property type="match status" value="1"/>
</dbReference>
<dbReference type="PROSITE" id="PS50048">
    <property type="entry name" value="ZN2_CY6_FUNGAL_2"/>
    <property type="match status" value="1"/>
</dbReference>
<dbReference type="Gene3D" id="4.10.240.10">
    <property type="entry name" value="Zn(2)-C6 fungal-type DNA-binding domain"/>
    <property type="match status" value="1"/>
</dbReference>
<dbReference type="GO" id="GO:0008270">
    <property type="term" value="F:zinc ion binding"/>
    <property type="evidence" value="ECO:0007669"/>
    <property type="project" value="InterPro"/>
</dbReference>
<keyword evidence="2" id="KW-0175">Coiled coil</keyword>
<keyword evidence="6" id="KW-1185">Reference proteome</keyword>
<feature type="region of interest" description="Disordered" evidence="3">
    <location>
        <begin position="705"/>
        <end position="730"/>
    </location>
</feature>
<dbReference type="InterPro" id="IPR036864">
    <property type="entry name" value="Zn2-C6_fun-type_DNA-bd_sf"/>
</dbReference>
<keyword evidence="1" id="KW-0539">Nucleus</keyword>
<feature type="compositionally biased region" description="Pro residues" evidence="3">
    <location>
        <begin position="23"/>
        <end position="34"/>
    </location>
</feature>
<dbReference type="AlphaFoldDB" id="A0A9Q8QP66"/>
<reference evidence="5" key="1">
    <citation type="submission" date="2021-11" db="EMBL/GenBank/DDBJ databases">
        <title>Purpureocillium_takamizusanense_genome.</title>
        <authorList>
            <person name="Nguyen N.-H."/>
        </authorList>
    </citation>
    <scope>NUCLEOTIDE SEQUENCE</scope>
    <source>
        <strain evidence="5">PT3</strain>
    </source>
</reference>
<evidence type="ECO:0000313" key="5">
    <source>
        <dbReference type="EMBL" id="UNI23335.1"/>
    </source>
</evidence>
<protein>
    <recommendedName>
        <fullName evidence="4">Zn(2)-C6 fungal-type domain-containing protein</fullName>
    </recommendedName>
</protein>
<dbReference type="SMART" id="SM00066">
    <property type="entry name" value="GAL4"/>
    <property type="match status" value="1"/>
</dbReference>
<dbReference type="OrthoDB" id="426882at2759"/>
<evidence type="ECO:0000256" key="3">
    <source>
        <dbReference type="SAM" id="MobiDB-lite"/>
    </source>
</evidence>
<dbReference type="GeneID" id="72071108"/>
<dbReference type="EMBL" id="CP086362">
    <property type="protein sequence ID" value="UNI23335.1"/>
    <property type="molecule type" value="Genomic_DNA"/>
</dbReference>
<evidence type="ECO:0000259" key="4">
    <source>
        <dbReference type="PROSITE" id="PS50048"/>
    </source>
</evidence>
<dbReference type="PANTHER" id="PTHR47256">
    <property type="entry name" value="ZN(II)2CYS6 TRANSCRIPTION FACTOR (EUROFUNG)-RELATED"/>
    <property type="match status" value="1"/>
</dbReference>
<dbReference type="CDD" id="cd12148">
    <property type="entry name" value="fungal_TF_MHR"/>
    <property type="match status" value="1"/>
</dbReference>
<dbReference type="PANTHER" id="PTHR47256:SF1">
    <property type="entry name" value="ZN(II)2CYS6 TRANSCRIPTION FACTOR (EUROFUNG)"/>
    <property type="match status" value="1"/>
</dbReference>
<organism evidence="5 6">
    <name type="scientific">Purpureocillium takamizusanense</name>
    <dbReference type="NCBI Taxonomy" id="2060973"/>
    <lineage>
        <taxon>Eukaryota</taxon>
        <taxon>Fungi</taxon>
        <taxon>Dikarya</taxon>
        <taxon>Ascomycota</taxon>
        <taxon>Pezizomycotina</taxon>
        <taxon>Sordariomycetes</taxon>
        <taxon>Hypocreomycetidae</taxon>
        <taxon>Hypocreales</taxon>
        <taxon>Ophiocordycipitaceae</taxon>
        <taxon>Purpureocillium</taxon>
    </lineage>
</organism>
<dbReference type="InterPro" id="IPR001138">
    <property type="entry name" value="Zn2Cys6_DnaBD"/>
</dbReference>
<dbReference type="SUPFAM" id="SSF57701">
    <property type="entry name" value="Zn2/Cys6 DNA-binding domain"/>
    <property type="match status" value="1"/>
</dbReference>
<evidence type="ECO:0000256" key="1">
    <source>
        <dbReference type="ARBA" id="ARBA00023242"/>
    </source>
</evidence>
<dbReference type="Proteomes" id="UP000829364">
    <property type="component" value="Chromosome 9"/>
</dbReference>
<accession>A0A9Q8QP66</accession>
<feature type="domain" description="Zn(2)-C6 fungal-type" evidence="4">
    <location>
        <begin position="46"/>
        <end position="76"/>
    </location>
</feature>
<name>A0A9Q8QP66_9HYPO</name>
<proteinExistence type="predicted"/>
<gene>
    <name evidence="5" type="ORF">JDV02_009163</name>
</gene>
<dbReference type="Pfam" id="PF00172">
    <property type="entry name" value="Zn_clus"/>
    <property type="match status" value="1"/>
</dbReference>
<feature type="region of interest" description="Disordered" evidence="3">
    <location>
        <begin position="18"/>
        <end position="37"/>
    </location>
</feature>
<dbReference type="InterPro" id="IPR053187">
    <property type="entry name" value="Notoamide_regulator"/>
</dbReference>
<dbReference type="GO" id="GO:0000981">
    <property type="term" value="F:DNA-binding transcription factor activity, RNA polymerase II-specific"/>
    <property type="evidence" value="ECO:0007669"/>
    <property type="project" value="InterPro"/>
</dbReference>
<evidence type="ECO:0000256" key="2">
    <source>
        <dbReference type="SAM" id="Coils"/>
    </source>
</evidence>
<feature type="compositionally biased region" description="Acidic residues" evidence="3">
    <location>
        <begin position="720"/>
        <end position="730"/>
    </location>
</feature>
<feature type="coiled-coil region" evidence="2">
    <location>
        <begin position="86"/>
        <end position="113"/>
    </location>
</feature>
<sequence length="730" mass="82332">MSSDTSDEVPAALRSLAMAAPRPGQPMHPPSRPLPPRRARIGITVACEPCRKRKSRCNGQRPKCASCIHRGLHCQYVSATASETNSEALKRKVTEMQQTIEDHERLYAALRNMSEQDSHAVLDKLRLGADVSTVLRQIKEGDLLLQLSLVPESRRRYEFPYSANMPAYLQTPDNPYLRSPIHGFTINDESTLGQLTSPRPDDRIHRYHGMYVQPYHSAIIIDDRLAEIELSRWTSVTADNRLMRKMLHAYLLHEYPTFPALNKDIFLQAAIDNDKRFCSPLLVNALLAEASHCFIGLPHREQFWNPKTVGYSFLAEAKRLWELQADTTLDLPTLQATLILHITYSMHGMDKIGFPYLVRAVTMAKQLRLLDGNKHIRSTRLRHARDFTAWCLFNWQTLMGYYYFRAPIIKTPPASTLPDPDRHPSWYGGLVLRYSLNPTSFLSPLGHMFSAVSRLRVIINDLAILQFGNKNSQGPQYLTSESVRQILSRLEFWYTSLPPSLGPDNIALPWHFKLHMEYQALVFALTQIRTVEGIPSPVSPAPTGEEDVAKTAPGSGLSALGRLETVARLYFIRHSFEFCDAFLLLFLSTLGMAALERLHGSAGNPDMLKSARSTLVLSIKGLRDQGQHIHMAAATYRLLCDRLSPDEMSVVRGHAQWNPVDENKPLVAHHIQSEWPLAILGRDGDPEVSSLEALASKYDRLSLEEANDSASQGFRSESESGSEDQYMETT</sequence>
<dbReference type="PROSITE" id="PS00463">
    <property type="entry name" value="ZN2_CY6_FUNGAL_1"/>
    <property type="match status" value="1"/>
</dbReference>